<name>A0A8S1JP64_PARPR</name>
<reference evidence="2" key="1">
    <citation type="submission" date="2021-01" db="EMBL/GenBank/DDBJ databases">
        <authorList>
            <consortium name="Genoscope - CEA"/>
            <person name="William W."/>
        </authorList>
    </citation>
    <scope>NUCLEOTIDE SEQUENCE</scope>
</reference>
<dbReference type="EMBL" id="CAJJDM010000003">
    <property type="protein sequence ID" value="CAD8044074.1"/>
    <property type="molecule type" value="Genomic_DNA"/>
</dbReference>
<protein>
    <submittedName>
        <fullName evidence="2">Uncharacterized protein</fullName>
    </submittedName>
</protein>
<evidence type="ECO:0000313" key="2">
    <source>
        <dbReference type="EMBL" id="CAD8044074.1"/>
    </source>
</evidence>
<keyword evidence="3" id="KW-1185">Reference proteome</keyword>
<dbReference type="AlphaFoldDB" id="A0A8S1JP64"/>
<sequence>MEIYSEFSNMKVWTRFKIAVVLQTILKFLKKLMNRQTSQLSLNSSTQLFYSQYLKQQQVSPIAERFSGDEVSVLRKKVDQLTKQLEFKEKMISEMRAHQKLLMNRLPEQKQFQQDNFTERLKEFEQKMKEKEIQFQNQLIESSLLNKENQSLKQEIIRLESCIKDPSIPKFINSIVDLVIQCHPINHFPSQKPDLKQCWRWLKKILNDYIQLKQQKH</sequence>
<gene>
    <name evidence="2" type="ORF">PPRIM_AZ9-3.1.T0060156</name>
</gene>
<keyword evidence="1" id="KW-0175">Coiled coil</keyword>
<feature type="coiled-coil region" evidence="1">
    <location>
        <begin position="71"/>
        <end position="141"/>
    </location>
</feature>
<dbReference type="Proteomes" id="UP000688137">
    <property type="component" value="Unassembled WGS sequence"/>
</dbReference>
<dbReference type="OMA" id="EPKQFQQ"/>
<evidence type="ECO:0000313" key="3">
    <source>
        <dbReference type="Proteomes" id="UP000688137"/>
    </source>
</evidence>
<proteinExistence type="predicted"/>
<accession>A0A8S1JP64</accession>
<comment type="caution">
    <text evidence="2">The sequence shown here is derived from an EMBL/GenBank/DDBJ whole genome shotgun (WGS) entry which is preliminary data.</text>
</comment>
<organism evidence="2 3">
    <name type="scientific">Paramecium primaurelia</name>
    <dbReference type="NCBI Taxonomy" id="5886"/>
    <lineage>
        <taxon>Eukaryota</taxon>
        <taxon>Sar</taxon>
        <taxon>Alveolata</taxon>
        <taxon>Ciliophora</taxon>
        <taxon>Intramacronucleata</taxon>
        <taxon>Oligohymenophorea</taxon>
        <taxon>Peniculida</taxon>
        <taxon>Parameciidae</taxon>
        <taxon>Paramecium</taxon>
    </lineage>
</organism>
<evidence type="ECO:0000256" key="1">
    <source>
        <dbReference type="SAM" id="Coils"/>
    </source>
</evidence>